<protein>
    <submittedName>
        <fullName evidence="2">Uncharacterized protein</fullName>
    </submittedName>
</protein>
<dbReference type="AlphaFoldDB" id="A0A3N4M3E1"/>
<evidence type="ECO:0000313" key="3">
    <source>
        <dbReference type="Proteomes" id="UP000267821"/>
    </source>
</evidence>
<reference evidence="2 3" key="1">
    <citation type="journal article" date="2018" name="Nat. Ecol. Evol.">
        <title>Pezizomycetes genomes reveal the molecular basis of ectomycorrhizal truffle lifestyle.</title>
        <authorList>
            <person name="Murat C."/>
            <person name="Payen T."/>
            <person name="Noel B."/>
            <person name="Kuo A."/>
            <person name="Morin E."/>
            <person name="Chen J."/>
            <person name="Kohler A."/>
            <person name="Krizsan K."/>
            <person name="Balestrini R."/>
            <person name="Da Silva C."/>
            <person name="Montanini B."/>
            <person name="Hainaut M."/>
            <person name="Levati E."/>
            <person name="Barry K.W."/>
            <person name="Belfiori B."/>
            <person name="Cichocki N."/>
            <person name="Clum A."/>
            <person name="Dockter R.B."/>
            <person name="Fauchery L."/>
            <person name="Guy J."/>
            <person name="Iotti M."/>
            <person name="Le Tacon F."/>
            <person name="Lindquist E.A."/>
            <person name="Lipzen A."/>
            <person name="Malagnac F."/>
            <person name="Mello A."/>
            <person name="Molinier V."/>
            <person name="Miyauchi S."/>
            <person name="Poulain J."/>
            <person name="Riccioni C."/>
            <person name="Rubini A."/>
            <person name="Sitrit Y."/>
            <person name="Splivallo R."/>
            <person name="Traeger S."/>
            <person name="Wang M."/>
            <person name="Zifcakova L."/>
            <person name="Wipf D."/>
            <person name="Zambonelli A."/>
            <person name="Paolocci F."/>
            <person name="Nowrousian M."/>
            <person name="Ottonello S."/>
            <person name="Baldrian P."/>
            <person name="Spatafora J.W."/>
            <person name="Henrissat B."/>
            <person name="Nagy L.G."/>
            <person name="Aury J.M."/>
            <person name="Wincker P."/>
            <person name="Grigoriev I.V."/>
            <person name="Bonfante P."/>
            <person name="Martin F.M."/>
        </authorList>
    </citation>
    <scope>NUCLEOTIDE SEQUENCE [LARGE SCALE GENOMIC DNA]</scope>
    <source>
        <strain evidence="2 3">ATCC MYA-4762</strain>
    </source>
</reference>
<dbReference type="InParanoid" id="A0A3N4M3E1"/>
<name>A0A3N4M3E1_9PEZI</name>
<dbReference type="OrthoDB" id="5321751at2759"/>
<proteinExistence type="predicted"/>
<dbReference type="Proteomes" id="UP000267821">
    <property type="component" value="Unassembled WGS sequence"/>
</dbReference>
<dbReference type="EMBL" id="ML121540">
    <property type="protein sequence ID" value="RPB24825.1"/>
    <property type="molecule type" value="Genomic_DNA"/>
</dbReference>
<sequence length="357" mass="39998">MEVPVHQGAAIPGLLAQVKALHQLIKHEQLSESLNQLLVGGGKQKEADLNSTPQTTTPTAQQRSSTSAVNPFPFIFALVPDSPNGENQPPKYYPPMRHLPLAGVPEARPRSEYTKALLQRSELKFGILDLFEDLLSRYLWVLERYGHSTSGSGEKIGAPIAAAYEDYETLDYIFDDLGTVNDLLVEFKPGVRGAADLFGTSKIRWIKPMYRKLVMRWAAGLRPAFSTSEDTWPMIASGSKDPYRDESPIAQRPTSFIMELTGFVSEGMWMSGLRTWREHVIRKMIRRASRVLLETVLVLADESVNILSPAKYGAHEKGFLDLKKAVLDDHRVFFGLPAEEDLQMPMACMLNFLSLKH</sequence>
<accession>A0A3N4M3E1</accession>
<gene>
    <name evidence="2" type="ORF">L211DRAFT_867702</name>
</gene>
<feature type="compositionally biased region" description="Low complexity" evidence="1">
    <location>
        <begin position="51"/>
        <end position="67"/>
    </location>
</feature>
<keyword evidence="3" id="KW-1185">Reference proteome</keyword>
<feature type="region of interest" description="Disordered" evidence="1">
    <location>
        <begin position="44"/>
        <end position="67"/>
    </location>
</feature>
<organism evidence="2 3">
    <name type="scientific">Terfezia boudieri ATCC MYA-4762</name>
    <dbReference type="NCBI Taxonomy" id="1051890"/>
    <lineage>
        <taxon>Eukaryota</taxon>
        <taxon>Fungi</taxon>
        <taxon>Dikarya</taxon>
        <taxon>Ascomycota</taxon>
        <taxon>Pezizomycotina</taxon>
        <taxon>Pezizomycetes</taxon>
        <taxon>Pezizales</taxon>
        <taxon>Pezizaceae</taxon>
        <taxon>Terfezia</taxon>
    </lineage>
</organism>
<evidence type="ECO:0000313" key="2">
    <source>
        <dbReference type="EMBL" id="RPB24825.1"/>
    </source>
</evidence>
<evidence type="ECO:0000256" key="1">
    <source>
        <dbReference type="SAM" id="MobiDB-lite"/>
    </source>
</evidence>